<accession>A0A087MIV1</accession>
<evidence type="ECO:0008006" key="10">
    <source>
        <dbReference type="Google" id="ProtNLM"/>
    </source>
</evidence>
<dbReference type="PANTHER" id="PTHR30632">
    <property type="entry name" value="MOLYBDATE-BINDING PERIPLASMIC PROTEIN"/>
    <property type="match status" value="1"/>
</dbReference>
<feature type="binding site" evidence="6">
    <location>
        <position position="190"/>
    </location>
    <ligand>
        <name>molybdate</name>
        <dbReference type="ChEBI" id="CHEBI:36264"/>
    </ligand>
</feature>
<feature type="binding site" evidence="6">
    <location>
        <position position="145"/>
    </location>
    <ligand>
        <name>molybdate</name>
        <dbReference type="ChEBI" id="CHEBI:36264"/>
    </ligand>
</feature>
<dbReference type="STRING" id="1121014.N788_04100"/>
<dbReference type="NCBIfam" id="TIGR01256">
    <property type="entry name" value="modA"/>
    <property type="match status" value="1"/>
</dbReference>
<reference evidence="9" key="1">
    <citation type="submission" date="2013-08" db="EMBL/GenBank/DDBJ databases">
        <title>Genome sequencing of Arenimonas donghaensis.</title>
        <authorList>
            <person name="Chen F."/>
            <person name="Wang G."/>
        </authorList>
    </citation>
    <scope>NUCLEOTIDE SEQUENCE [LARGE SCALE GENOMIC DNA]</scope>
    <source>
        <strain evidence="9">HO3-R19</strain>
    </source>
</reference>
<feature type="chain" id="PRO_5001826264" description="Molybdate ABC transporter substrate-binding protein" evidence="7">
    <location>
        <begin position="19"/>
        <end position="253"/>
    </location>
</feature>
<feature type="binding site" evidence="6">
    <location>
        <position position="33"/>
    </location>
    <ligand>
        <name>molybdate</name>
        <dbReference type="ChEBI" id="CHEBI:36264"/>
    </ligand>
</feature>
<evidence type="ECO:0000256" key="1">
    <source>
        <dbReference type="ARBA" id="ARBA00009175"/>
    </source>
</evidence>
<feature type="binding site" evidence="6">
    <location>
        <position position="172"/>
    </location>
    <ligand>
        <name>molybdate</name>
        <dbReference type="ChEBI" id="CHEBI:36264"/>
    </ligand>
</feature>
<dbReference type="InterPro" id="IPR050682">
    <property type="entry name" value="ModA/WtpA"/>
</dbReference>
<evidence type="ECO:0000313" key="8">
    <source>
        <dbReference type="EMBL" id="KFL36804.1"/>
    </source>
</evidence>
<dbReference type="Proteomes" id="UP000029085">
    <property type="component" value="Unassembled WGS sequence"/>
</dbReference>
<keyword evidence="3 6" id="KW-0479">Metal-binding</keyword>
<protein>
    <recommendedName>
        <fullName evidence="10">Molybdate ABC transporter substrate-binding protein</fullName>
    </recommendedName>
</protein>
<keyword evidence="2 6" id="KW-0500">Molybdenum</keyword>
<evidence type="ECO:0000256" key="6">
    <source>
        <dbReference type="PIRSR" id="PIRSR004846-1"/>
    </source>
</evidence>
<dbReference type="GO" id="GO:0015689">
    <property type="term" value="P:molybdate ion transport"/>
    <property type="evidence" value="ECO:0007669"/>
    <property type="project" value="InterPro"/>
</dbReference>
<organism evidence="8 9">
    <name type="scientific">Arenimonas donghaensis DSM 18148 = HO3-R19</name>
    <dbReference type="NCBI Taxonomy" id="1121014"/>
    <lineage>
        <taxon>Bacteria</taxon>
        <taxon>Pseudomonadati</taxon>
        <taxon>Pseudomonadota</taxon>
        <taxon>Gammaproteobacteria</taxon>
        <taxon>Lysobacterales</taxon>
        <taxon>Lysobacteraceae</taxon>
        <taxon>Arenimonas</taxon>
    </lineage>
</organism>
<evidence type="ECO:0000313" key="9">
    <source>
        <dbReference type="Proteomes" id="UP000029085"/>
    </source>
</evidence>
<proteinExistence type="inferred from homology"/>
<comment type="similarity">
    <text evidence="1">Belongs to the bacterial solute-binding protein ModA family.</text>
</comment>
<dbReference type="PATRIC" id="fig|1121014.3.peg.1487"/>
<evidence type="ECO:0000256" key="3">
    <source>
        <dbReference type="ARBA" id="ARBA00022723"/>
    </source>
</evidence>
<feature type="binding site" evidence="6">
    <location>
        <position position="60"/>
    </location>
    <ligand>
        <name>molybdate</name>
        <dbReference type="ChEBI" id="CHEBI:36264"/>
    </ligand>
</feature>
<keyword evidence="4 7" id="KW-0732">Signal</keyword>
<comment type="subunit">
    <text evidence="5">The complex is composed of two ATP-binding proteins (ModC), two transmembrane proteins (ModB) and a solute-binding protein (ModA).</text>
</comment>
<dbReference type="SUPFAM" id="SSF53850">
    <property type="entry name" value="Periplasmic binding protein-like II"/>
    <property type="match status" value="1"/>
</dbReference>
<evidence type="ECO:0000256" key="4">
    <source>
        <dbReference type="ARBA" id="ARBA00022729"/>
    </source>
</evidence>
<dbReference type="Pfam" id="PF13531">
    <property type="entry name" value="SBP_bac_11"/>
    <property type="match status" value="1"/>
</dbReference>
<dbReference type="FunFam" id="3.40.190.10:FF:000035">
    <property type="entry name" value="Molybdate ABC transporter substrate-binding protein"/>
    <property type="match status" value="1"/>
</dbReference>
<gene>
    <name evidence="8" type="ORF">N788_04100</name>
</gene>
<name>A0A087MIV1_9GAMM</name>
<dbReference type="InterPro" id="IPR005950">
    <property type="entry name" value="ModA"/>
</dbReference>
<dbReference type="GO" id="GO:0030973">
    <property type="term" value="F:molybdate ion binding"/>
    <property type="evidence" value="ECO:0007669"/>
    <property type="project" value="TreeGrafter"/>
</dbReference>
<dbReference type="OrthoDB" id="9785015at2"/>
<dbReference type="EMBL" id="AVCJ01000012">
    <property type="protein sequence ID" value="KFL36804.1"/>
    <property type="molecule type" value="Genomic_DNA"/>
</dbReference>
<dbReference type="PANTHER" id="PTHR30632:SF17">
    <property type="entry name" value="MOLYBDATE-BINDING PROTEIN MODA"/>
    <property type="match status" value="1"/>
</dbReference>
<keyword evidence="9" id="KW-1185">Reference proteome</keyword>
<dbReference type="PIRSF" id="PIRSF004846">
    <property type="entry name" value="ModA"/>
    <property type="match status" value="1"/>
</dbReference>
<dbReference type="GO" id="GO:0046872">
    <property type="term" value="F:metal ion binding"/>
    <property type="evidence" value="ECO:0007669"/>
    <property type="project" value="UniProtKB-KW"/>
</dbReference>
<reference evidence="8 9" key="2">
    <citation type="journal article" date="2015" name="Stand. Genomic Sci.">
        <title>High quality draft genomic sequence of Arenimonas donghaensis DSM 18148(T).</title>
        <authorList>
            <person name="Chen F."/>
            <person name="Wang H."/>
            <person name="Cao Y."/>
            <person name="Li X."/>
            <person name="Wang G."/>
        </authorList>
    </citation>
    <scope>NUCLEOTIDE SEQUENCE [LARGE SCALE GENOMIC DNA]</scope>
    <source>
        <strain evidence="8 9">HO3-R19</strain>
    </source>
</reference>
<dbReference type="AlphaFoldDB" id="A0A087MIV1"/>
<dbReference type="GO" id="GO:0030288">
    <property type="term" value="C:outer membrane-bounded periplasmic space"/>
    <property type="evidence" value="ECO:0007669"/>
    <property type="project" value="TreeGrafter"/>
</dbReference>
<evidence type="ECO:0000256" key="5">
    <source>
        <dbReference type="ARBA" id="ARBA00062515"/>
    </source>
</evidence>
<dbReference type="Gene3D" id="3.40.190.10">
    <property type="entry name" value="Periplasmic binding protein-like II"/>
    <property type="match status" value="2"/>
</dbReference>
<dbReference type="RefSeq" id="WP_034223084.1">
    <property type="nucleotide sequence ID" value="NZ_AVCJ01000012.1"/>
</dbReference>
<evidence type="ECO:0000256" key="2">
    <source>
        <dbReference type="ARBA" id="ARBA00022505"/>
    </source>
</evidence>
<dbReference type="GO" id="GO:1901359">
    <property type="term" value="F:tungstate binding"/>
    <property type="evidence" value="ECO:0007669"/>
    <property type="project" value="UniProtKB-ARBA"/>
</dbReference>
<evidence type="ECO:0000256" key="7">
    <source>
        <dbReference type="SAM" id="SignalP"/>
    </source>
</evidence>
<sequence>MKRWWLLVCLALPALAQASAPAREDLRVFAAASLQEVMDEAGRLWQVRSGQRVRISYAGSAALARQIERGAPADVFVSADQAWMDYLEARDQVDPASRFDLAANALVLVAPRGTAGPLALEPAALEAALGPRGRLAVAETGNVPAGRYARQALVSHGLWAGLAHRLAEADSVRTALAFVARGEAPLGIVYATDAQVEPRVVVVARFPAGSHAPVRYPAARVQASASGRSAGFLGYLQGREMRGCLEAHGFQIP</sequence>
<comment type="caution">
    <text evidence="8">The sequence shown here is derived from an EMBL/GenBank/DDBJ whole genome shotgun (WGS) entry which is preliminary data.</text>
</comment>
<feature type="signal peptide" evidence="7">
    <location>
        <begin position="1"/>
        <end position="18"/>
    </location>
</feature>